<dbReference type="Proteomes" id="UP000652761">
    <property type="component" value="Unassembled WGS sequence"/>
</dbReference>
<dbReference type="EMBL" id="NMUH01003582">
    <property type="protein sequence ID" value="MQM06253.1"/>
    <property type="molecule type" value="Genomic_DNA"/>
</dbReference>
<sequence>MGRCLNTPLKPSWPALAHAKGLQDVGRSQRKGEFVEKEEPLSLPRVLQVLNPRRQNESKVPMHV</sequence>
<evidence type="ECO:0000313" key="2">
    <source>
        <dbReference type="Proteomes" id="UP000652761"/>
    </source>
</evidence>
<protein>
    <submittedName>
        <fullName evidence="1">Uncharacterized protein</fullName>
    </submittedName>
</protein>
<gene>
    <name evidence="1" type="ORF">Taro_039075</name>
</gene>
<comment type="caution">
    <text evidence="1">The sequence shown here is derived from an EMBL/GenBank/DDBJ whole genome shotgun (WGS) entry which is preliminary data.</text>
</comment>
<organism evidence="1 2">
    <name type="scientific">Colocasia esculenta</name>
    <name type="common">Wild taro</name>
    <name type="synonym">Arum esculentum</name>
    <dbReference type="NCBI Taxonomy" id="4460"/>
    <lineage>
        <taxon>Eukaryota</taxon>
        <taxon>Viridiplantae</taxon>
        <taxon>Streptophyta</taxon>
        <taxon>Embryophyta</taxon>
        <taxon>Tracheophyta</taxon>
        <taxon>Spermatophyta</taxon>
        <taxon>Magnoliopsida</taxon>
        <taxon>Liliopsida</taxon>
        <taxon>Araceae</taxon>
        <taxon>Aroideae</taxon>
        <taxon>Colocasieae</taxon>
        <taxon>Colocasia</taxon>
    </lineage>
</organism>
<dbReference type="AlphaFoldDB" id="A0A843W5B8"/>
<name>A0A843W5B8_COLES</name>
<keyword evidence="2" id="KW-1185">Reference proteome</keyword>
<proteinExistence type="predicted"/>
<accession>A0A843W5B8</accession>
<reference evidence="1" key="1">
    <citation type="submission" date="2017-07" db="EMBL/GenBank/DDBJ databases">
        <title>Taro Niue Genome Assembly and Annotation.</title>
        <authorList>
            <person name="Atibalentja N."/>
            <person name="Keating K."/>
            <person name="Fields C.J."/>
        </authorList>
    </citation>
    <scope>NUCLEOTIDE SEQUENCE</scope>
    <source>
        <strain evidence="1">Niue_2</strain>
        <tissue evidence="1">Leaf</tissue>
    </source>
</reference>
<evidence type="ECO:0000313" key="1">
    <source>
        <dbReference type="EMBL" id="MQM06253.1"/>
    </source>
</evidence>